<evidence type="ECO:0000256" key="2">
    <source>
        <dbReference type="ARBA" id="ARBA00005709"/>
    </source>
</evidence>
<dbReference type="SUPFAM" id="SSF64518">
    <property type="entry name" value="Phase 1 flagellin"/>
    <property type="match status" value="1"/>
</dbReference>
<dbReference type="Pfam" id="PF00700">
    <property type="entry name" value="Flagellin_C"/>
    <property type="match status" value="1"/>
</dbReference>
<comment type="subcellular location">
    <subcellularLocation>
        <location evidence="1">Bacterial flagellum</location>
    </subcellularLocation>
</comment>
<comment type="similarity">
    <text evidence="2">Belongs to the bacterial flagellin family.</text>
</comment>
<evidence type="ECO:0000256" key="1">
    <source>
        <dbReference type="ARBA" id="ARBA00004365"/>
    </source>
</evidence>
<dbReference type="Gene3D" id="2.170.280.10">
    <property type="entry name" value="f41 fragment of flagellin, middle domain"/>
    <property type="match status" value="1"/>
</dbReference>
<evidence type="ECO:0000259" key="4">
    <source>
        <dbReference type="Pfam" id="PF00700"/>
    </source>
</evidence>
<dbReference type="Gene3D" id="6.10.10.10">
    <property type="entry name" value="Flagellar export chaperone, C-terminal domain"/>
    <property type="match status" value="1"/>
</dbReference>
<keyword evidence="6" id="KW-1185">Reference proteome</keyword>
<dbReference type="OrthoDB" id="9796789at2"/>
<dbReference type="AlphaFoldDB" id="A0A501XF22"/>
<dbReference type="InterPro" id="IPR046358">
    <property type="entry name" value="Flagellin_C"/>
</dbReference>
<dbReference type="GO" id="GO:0005198">
    <property type="term" value="F:structural molecule activity"/>
    <property type="evidence" value="ECO:0007669"/>
    <property type="project" value="InterPro"/>
</dbReference>
<protein>
    <recommendedName>
        <fullName evidence="4">Flagellin C-terminal domain-containing protein</fullName>
    </recommendedName>
</protein>
<dbReference type="Gene3D" id="1.20.1330.10">
    <property type="entry name" value="f41 fragment of flagellin, N-terminal domain"/>
    <property type="match status" value="1"/>
</dbReference>
<gene>
    <name evidence="5" type="ORF">FJQ54_14550</name>
</gene>
<accession>A0A501XF22</accession>
<reference evidence="5 6" key="1">
    <citation type="submission" date="2019-06" db="EMBL/GenBank/DDBJ databases">
        <authorList>
            <person name="Lee I."/>
            <person name="Jang G.I."/>
            <person name="Hwang C.Y."/>
        </authorList>
    </citation>
    <scope>NUCLEOTIDE SEQUENCE [LARGE SCALE GENOMIC DNA]</scope>
    <source>
        <strain evidence="5 6">PAMC 28131</strain>
    </source>
</reference>
<dbReference type="PANTHER" id="PTHR42792">
    <property type="entry name" value="FLAGELLIN"/>
    <property type="match status" value="1"/>
</dbReference>
<comment type="caution">
    <text evidence="5">The sequence shown here is derived from an EMBL/GenBank/DDBJ whole genome shotgun (WGS) entry which is preliminary data.</text>
</comment>
<dbReference type="Proteomes" id="UP000319897">
    <property type="component" value="Unassembled WGS sequence"/>
</dbReference>
<evidence type="ECO:0000256" key="3">
    <source>
        <dbReference type="ARBA" id="ARBA00023143"/>
    </source>
</evidence>
<dbReference type="InterPro" id="IPR001492">
    <property type="entry name" value="Flagellin"/>
</dbReference>
<evidence type="ECO:0000313" key="6">
    <source>
        <dbReference type="Proteomes" id="UP000319897"/>
    </source>
</evidence>
<name>A0A501XF22_9SPHN</name>
<proteinExistence type="inferred from homology"/>
<dbReference type="EMBL" id="VFSU01000032">
    <property type="protein sequence ID" value="TPE59019.1"/>
    <property type="molecule type" value="Genomic_DNA"/>
</dbReference>
<keyword evidence="3" id="KW-0975">Bacterial flagellum</keyword>
<organism evidence="5 6">
    <name type="scientific">Sandaracinobacter neustonicus</name>
    <dbReference type="NCBI Taxonomy" id="1715348"/>
    <lineage>
        <taxon>Bacteria</taxon>
        <taxon>Pseudomonadati</taxon>
        <taxon>Pseudomonadota</taxon>
        <taxon>Alphaproteobacteria</taxon>
        <taxon>Sphingomonadales</taxon>
        <taxon>Sphingosinicellaceae</taxon>
        <taxon>Sandaracinobacter</taxon>
    </lineage>
</organism>
<evidence type="ECO:0000313" key="5">
    <source>
        <dbReference type="EMBL" id="TPE59019.1"/>
    </source>
</evidence>
<sequence length="136" mass="14183">MDLRAGSQGFGPASNFSALGFEENRYGADLGGLKIKDVNISTQAGATAALNSIDEALKSISVNRAELGAVQNRLEATISNLTSASNNTVASRSRIQDADFAAETTSLARGQILTQAAQAMLAQANQSQQGVLQLLR</sequence>
<dbReference type="InterPro" id="IPR042187">
    <property type="entry name" value="Flagellin_C_sub2"/>
</dbReference>
<dbReference type="GO" id="GO:0009288">
    <property type="term" value="C:bacterial-type flagellum"/>
    <property type="evidence" value="ECO:0007669"/>
    <property type="project" value="UniProtKB-SubCell"/>
</dbReference>
<feature type="domain" description="Flagellin C-terminal" evidence="4">
    <location>
        <begin position="51"/>
        <end position="135"/>
    </location>
</feature>
<dbReference type="PANTHER" id="PTHR42792:SF2">
    <property type="entry name" value="FLAGELLIN"/>
    <property type="match status" value="1"/>
</dbReference>